<evidence type="ECO:0000313" key="6">
    <source>
        <dbReference type="EMBL" id="GAB43814.1"/>
    </source>
</evidence>
<dbReference type="SUPFAM" id="SSF51679">
    <property type="entry name" value="Bacterial luciferase-like"/>
    <property type="match status" value="1"/>
</dbReference>
<evidence type="ECO:0000256" key="1">
    <source>
        <dbReference type="ARBA" id="ARBA00022630"/>
    </source>
</evidence>
<reference evidence="6 7" key="1">
    <citation type="submission" date="2012-02" db="EMBL/GenBank/DDBJ databases">
        <title>Whole genome shotgun sequence of Gordonia terrae NBRC 100016.</title>
        <authorList>
            <person name="Takarada H."/>
            <person name="Hosoyama A."/>
            <person name="Tsuchikane K."/>
            <person name="Katsumata H."/>
            <person name="Yamazaki S."/>
            <person name="Fujita N."/>
        </authorList>
    </citation>
    <scope>NUCLEOTIDE SEQUENCE [LARGE SCALE GENOMIC DNA]</scope>
    <source>
        <strain evidence="6 7">NBRC 100016</strain>
    </source>
</reference>
<keyword evidence="1" id="KW-0285">Flavoprotein</keyword>
<organism evidence="6 7">
    <name type="scientific">Gordonia terrae NBRC 100016</name>
    <dbReference type="NCBI Taxonomy" id="1089454"/>
    <lineage>
        <taxon>Bacteria</taxon>
        <taxon>Bacillati</taxon>
        <taxon>Actinomycetota</taxon>
        <taxon>Actinomycetes</taxon>
        <taxon>Mycobacteriales</taxon>
        <taxon>Gordoniaceae</taxon>
        <taxon>Gordonia</taxon>
    </lineage>
</organism>
<dbReference type="Proteomes" id="UP000004881">
    <property type="component" value="Unassembled WGS sequence"/>
</dbReference>
<sequence>MLLPSVSNRLRNDVGFGAIVRDESPSARGSACDGSEVRMRRTVVPYDADQAYHRSTPQIRSSMRLGLHALGIGTGARRDIIDAVAHHAETRGFRTLWCGEHVVMVDDPASPYPYTPDKRIAVPAEADWLDPTIALSFAAAVTDTIRLATGVLLLPEHNPVIVAKQAASLDRLSGGRLTLGVGVGWSREEFDALGVPFEQRGARADSYADAMRVLWRDEVASYHSEFVAFENIRVNPRPAAGHIPFVVGGNSDRALRRVVGWGDGWYGFNLDDVDAVADRINTIERLCSEKGRDRTELDVAVALRDPHPADRDRLAALGVDELVLVESPPAEADAVPGWLDELVSRWGVED</sequence>
<evidence type="ECO:0000256" key="2">
    <source>
        <dbReference type="ARBA" id="ARBA00022643"/>
    </source>
</evidence>
<dbReference type="NCBIfam" id="TIGR03619">
    <property type="entry name" value="F420_Rv2161c"/>
    <property type="match status" value="1"/>
</dbReference>
<dbReference type="EMBL" id="BAFD01000052">
    <property type="protein sequence ID" value="GAB43814.1"/>
    <property type="molecule type" value="Genomic_DNA"/>
</dbReference>
<dbReference type="Gene3D" id="3.20.20.30">
    <property type="entry name" value="Luciferase-like domain"/>
    <property type="match status" value="1"/>
</dbReference>
<accession>A0ABQ0HD45</accession>
<dbReference type="InterPro" id="IPR036661">
    <property type="entry name" value="Luciferase-like_sf"/>
</dbReference>
<keyword evidence="3" id="KW-0560">Oxidoreductase</keyword>
<protein>
    <submittedName>
        <fullName evidence="6">Oxidoreductase</fullName>
    </submittedName>
</protein>
<name>A0ABQ0HD45_9ACTN</name>
<gene>
    <name evidence="6" type="ORF">GOTRE_052_00200</name>
</gene>
<feature type="domain" description="Luciferase-like" evidence="5">
    <location>
        <begin position="79"/>
        <end position="303"/>
    </location>
</feature>
<dbReference type="InterPro" id="IPR019921">
    <property type="entry name" value="Lucif-like_OxRdtase_Rv2161c"/>
</dbReference>
<evidence type="ECO:0000259" key="5">
    <source>
        <dbReference type="Pfam" id="PF00296"/>
    </source>
</evidence>
<keyword evidence="7" id="KW-1185">Reference proteome</keyword>
<comment type="caution">
    <text evidence="6">The sequence shown here is derived from an EMBL/GenBank/DDBJ whole genome shotgun (WGS) entry which is preliminary data.</text>
</comment>
<dbReference type="Pfam" id="PF00296">
    <property type="entry name" value="Bac_luciferase"/>
    <property type="match status" value="1"/>
</dbReference>
<dbReference type="PANTHER" id="PTHR42847">
    <property type="entry name" value="ALKANESULFONATE MONOOXYGENASE"/>
    <property type="match status" value="1"/>
</dbReference>
<dbReference type="InterPro" id="IPR011251">
    <property type="entry name" value="Luciferase-like_dom"/>
</dbReference>
<evidence type="ECO:0000256" key="3">
    <source>
        <dbReference type="ARBA" id="ARBA00023002"/>
    </source>
</evidence>
<proteinExistence type="predicted"/>
<keyword evidence="2" id="KW-0288">FMN</keyword>
<evidence type="ECO:0000313" key="7">
    <source>
        <dbReference type="Proteomes" id="UP000004881"/>
    </source>
</evidence>
<evidence type="ECO:0000256" key="4">
    <source>
        <dbReference type="ARBA" id="ARBA00023033"/>
    </source>
</evidence>
<keyword evidence="4" id="KW-0503">Monooxygenase</keyword>
<dbReference type="InterPro" id="IPR050172">
    <property type="entry name" value="SsuD_RutA_monooxygenase"/>
</dbReference>
<dbReference type="PANTHER" id="PTHR42847:SF4">
    <property type="entry name" value="ALKANESULFONATE MONOOXYGENASE-RELATED"/>
    <property type="match status" value="1"/>
</dbReference>